<dbReference type="Gene3D" id="3.40.50.720">
    <property type="entry name" value="NAD(P)-binding Rossmann-like Domain"/>
    <property type="match status" value="1"/>
</dbReference>
<dbReference type="Proteomes" id="UP000239471">
    <property type="component" value="Unassembled WGS sequence"/>
</dbReference>
<dbReference type="EC" id="5.1.3.25" evidence="3"/>
<dbReference type="OrthoDB" id="142826at2"/>
<sequence length="386" mass="43224">MSRVLITGGAGFIGNSIIDHLNKEGKHKIVVLDNFSEQIHGDNYEESYLYQNIKDKAEIIRGDVRNRADVEKALKGVDYIIHLAAETGTGQSMYEINKYTDVNIMGTSNILDVILNNKLNIKKIILSSSRSVYGEGMYFCKDHGIVVPGSREVEDMKLGNFETKCPICGENVELRDTTEECNLNPISYYAYTKLSQEKMLETMSPILGIPYTIFRYQNVYGAGQSLSNPYTGILSIFSKMLLQNKTLNIFEDGKESRDFVHVSDVASITCNAIENSATDYQHINVGSGKIVSVIKVAEVLKKFYSSTSKINISGDFRKGDIRHNIADISRAKNLCGFIPAFNFEKGMEEFTAWVIAENSENKLLVSDGKFERSLEEMKATGMLIQK</sequence>
<comment type="similarity">
    <text evidence="1">Belongs to the NAD(P)-dependent epimerase/dehydratase family.</text>
</comment>
<reference evidence="3 4" key="1">
    <citation type="submission" date="2018-03" db="EMBL/GenBank/DDBJ databases">
        <title>Genome sequence of Clostridium vincentii DSM 10228.</title>
        <authorList>
            <person name="Poehlein A."/>
            <person name="Daniel R."/>
        </authorList>
    </citation>
    <scope>NUCLEOTIDE SEQUENCE [LARGE SCALE GENOMIC DNA]</scope>
    <source>
        <strain evidence="3 4">DSM 10228</strain>
    </source>
</reference>
<dbReference type="InterPro" id="IPR036291">
    <property type="entry name" value="NAD(P)-bd_dom_sf"/>
</dbReference>
<dbReference type="PANTHER" id="PTHR43000">
    <property type="entry name" value="DTDP-D-GLUCOSE 4,6-DEHYDRATASE-RELATED"/>
    <property type="match status" value="1"/>
</dbReference>
<feature type="domain" description="NAD-dependent epimerase/dehydratase" evidence="2">
    <location>
        <begin position="4"/>
        <end position="286"/>
    </location>
</feature>
<dbReference type="GO" id="GO:0016853">
    <property type="term" value="F:isomerase activity"/>
    <property type="evidence" value="ECO:0007669"/>
    <property type="project" value="UniProtKB-KW"/>
</dbReference>
<dbReference type="InterPro" id="IPR001509">
    <property type="entry name" value="Epimerase_deHydtase"/>
</dbReference>
<comment type="caution">
    <text evidence="3">The sequence shown here is derived from an EMBL/GenBank/DDBJ whole genome shotgun (WGS) entry which is preliminary data.</text>
</comment>
<keyword evidence="4" id="KW-1185">Reference proteome</keyword>
<dbReference type="EMBL" id="PVXQ01000024">
    <property type="protein sequence ID" value="PRR81768.1"/>
    <property type="molecule type" value="Genomic_DNA"/>
</dbReference>
<name>A0A2T0BD08_9CLOT</name>
<evidence type="ECO:0000313" key="4">
    <source>
        <dbReference type="Proteomes" id="UP000239471"/>
    </source>
</evidence>
<dbReference type="SUPFAM" id="SSF51735">
    <property type="entry name" value="NAD(P)-binding Rossmann-fold domains"/>
    <property type="match status" value="1"/>
</dbReference>
<proteinExistence type="inferred from homology"/>
<protein>
    <submittedName>
        <fullName evidence="3">dTDP-L-rhamnose 4-epimerase</fullName>
        <ecNumber evidence="3">5.1.3.25</ecNumber>
    </submittedName>
</protein>
<dbReference type="RefSeq" id="WP_106060213.1">
    <property type="nucleotide sequence ID" value="NZ_PVXQ01000024.1"/>
</dbReference>
<gene>
    <name evidence="3" type="primary">wbiB_2</name>
    <name evidence="3" type="ORF">CLVI_22570</name>
</gene>
<dbReference type="Pfam" id="PF01370">
    <property type="entry name" value="Epimerase"/>
    <property type="match status" value="1"/>
</dbReference>
<dbReference type="AlphaFoldDB" id="A0A2T0BD08"/>
<organism evidence="3 4">
    <name type="scientific">Clostridium vincentii</name>
    <dbReference type="NCBI Taxonomy" id="52704"/>
    <lineage>
        <taxon>Bacteria</taxon>
        <taxon>Bacillati</taxon>
        <taxon>Bacillota</taxon>
        <taxon>Clostridia</taxon>
        <taxon>Eubacteriales</taxon>
        <taxon>Clostridiaceae</taxon>
        <taxon>Clostridium</taxon>
    </lineage>
</organism>
<evidence type="ECO:0000256" key="1">
    <source>
        <dbReference type="ARBA" id="ARBA00007637"/>
    </source>
</evidence>
<evidence type="ECO:0000313" key="3">
    <source>
        <dbReference type="EMBL" id="PRR81768.1"/>
    </source>
</evidence>
<keyword evidence="3" id="KW-0413">Isomerase</keyword>
<evidence type="ECO:0000259" key="2">
    <source>
        <dbReference type="Pfam" id="PF01370"/>
    </source>
</evidence>
<accession>A0A2T0BD08</accession>